<dbReference type="InterPro" id="IPR013320">
    <property type="entry name" value="ConA-like_dom_sf"/>
</dbReference>
<keyword evidence="6" id="KW-1015">Disulfide bond</keyword>
<feature type="chain" id="PRO_5035966130" description="Pentraxin family member" evidence="9">
    <location>
        <begin position="18"/>
        <end position="225"/>
    </location>
</feature>
<name>A0A8T3DG13_9TELE</name>
<evidence type="ECO:0000256" key="5">
    <source>
        <dbReference type="ARBA" id="ARBA00022837"/>
    </source>
</evidence>
<evidence type="ECO:0000256" key="7">
    <source>
        <dbReference type="ARBA" id="ARBA00038102"/>
    </source>
</evidence>
<dbReference type="AlphaFoldDB" id="A0A8T3DG13"/>
<dbReference type="Proteomes" id="UP000829720">
    <property type="component" value="Unassembled WGS sequence"/>
</dbReference>
<dbReference type="FunFam" id="2.60.120.200:FF:000070">
    <property type="entry name" value="Serum amyloid P-component"/>
    <property type="match status" value="1"/>
</dbReference>
<keyword evidence="3 9" id="KW-0479">Metal-binding</keyword>
<keyword evidence="2" id="KW-0964">Secreted</keyword>
<evidence type="ECO:0000256" key="2">
    <source>
        <dbReference type="ARBA" id="ARBA00022525"/>
    </source>
</evidence>
<evidence type="ECO:0000259" key="10">
    <source>
        <dbReference type="PROSITE" id="PS51828"/>
    </source>
</evidence>
<keyword evidence="12" id="KW-1185">Reference proteome</keyword>
<feature type="domain" description="Pentraxin (PTX)" evidence="10">
    <location>
        <begin position="23"/>
        <end position="223"/>
    </location>
</feature>
<comment type="subunit">
    <text evidence="9">Homopentamer. Pentaxin (or pentraxin) have a discoid arrangement of 5 non-covalently bound subunits.</text>
</comment>
<dbReference type="InterPro" id="IPR051005">
    <property type="entry name" value="Pentraxin_domain"/>
</dbReference>
<protein>
    <recommendedName>
        <fullName evidence="9">Pentraxin family member</fullName>
    </recommendedName>
</protein>
<dbReference type="CDD" id="cd00152">
    <property type="entry name" value="PTX"/>
    <property type="match status" value="1"/>
</dbReference>
<comment type="similarity">
    <text evidence="7 9">Belongs to the pentraxin family.</text>
</comment>
<evidence type="ECO:0000313" key="12">
    <source>
        <dbReference type="Proteomes" id="UP000829720"/>
    </source>
</evidence>
<sequence>MMARFLFLYFLLGACSAGQTDLSGNVFTFPIQTNTAHVRLTTSLKEFRAITVCLRFFTDIQREYSLFSLATQANSNAFLFFMAKSGVIQIEVNSKQALFPGLEVQLNKWNSICGTWDTVSGLSQLWLNGKHGPRKALAKGDIVKGDPITILGQEQDSYGGQFDVLQSFVGEVTDVHMWDEVLTSCEIQSFMFNQNIRPGNVISWKDLEYTLNGNVVVEKKQTCSN</sequence>
<keyword evidence="4 9" id="KW-0732">Signal</keyword>
<dbReference type="GO" id="GO:0005576">
    <property type="term" value="C:extracellular region"/>
    <property type="evidence" value="ECO:0007669"/>
    <property type="project" value="UniProtKB-SubCell"/>
</dbReference>
<dbReference type="PROSITE" id="PS51257">
    <property type="entry name" value="PROKAR_LIPOPROTEIN"/>
    <property type="match status" value="1"/>
</dbReference>
<dbReference type="Pfam" id="PF00354">
    <property type="entry name" value="Pentaxin"/>
    <property type="match status" value="1"/>
</dbReference>
<feature type="signal peptide" evidence="9">
    <location>
        <begin position="1"/>
        <end position="17"/>
    </location>
</feature>
<dbReference type="PROSITE" id="PS51828">
    <property type="entry name" value="PTX_2"/>
    <property type="match status" value="1"/>
</dbReference>
<dbReference type="PRINTS" id="PR00895">
    <property type="entry name" value="PENTAXIN"/>
</dbReference>
<gene>
    <name evidence="11" type="ORF">AGOR_G00118700</name>
</gene>
<reference evidence="11" key="1">
    <citation type="submission" date="2021-01" db="EMBL/GenBank/DDBJ databases">
        <authorList>
            <person name="Zahm M."/>
            <person name="Roques C."/>
            <person name="Cabau C."/>
            <person name="Klopp C."/>
            <person name="Donnadieu C."/>
            <person name="Jouanno E."/>
            <person name="Lampietro C."/>
            <person name="Louis A."/>
            <person name="Herpin A."/>
            <person name="Echchiki A."/>
            <person name="Berthelot C."/>
            <person name="Parey E."/>
            <person name="Roest-Crollius H."/>
            <person name="Braasch I."/>
            <person name="Postlethwait J."/>
            <person name="Bobe J."/>
            <person name="Montfort J."/>
            <person name="Bouchez O."/>
            <person name="Begum T."/>
            <person name="Mejri S."/>
            <person name="Adams A."/>
            <person name="Chen W.-J."/>
            <person name="Guiguen Y."/>
        </authorList>
    </citation>
    <scope>NUCLEOTIDE SEQUENCE</scope>
    <source>
        <tissue evidence="11">Blood</tissue>
    </source>
</reference>
<dbReference type="SUPFAM" id="SSF49899">
    <property type="entry name" value="Concanavalin A-like lectins/glucanases"/>
    <property type="match status" value="1"/>
</dbReference>
<evidence type="ECO:0000256" key="4">
    <source>
        <dbReference type="ARBA" id="ARBA00022729"/>
    </source>
</evidence>
<organism evidence="11 12">
    <name type="scientific">Albula goreensis</name>
    <dbReference type="NCBI Taxonomy" id="1534307"/>
    <lineage>
        <taxon>Eukaryota</taxon>
        <taxon>Metazoa</taxon>
        <taxon>Chordata</taxon>
        <taxon>Craniata</taxon>
        <taxon>Vertebrata</taxon>
        <taxon>Euteleostomi</taxon>
        <taxon>Actinopterygii</taxon>
        <taxon>Neopterygii</taxon>
        <taxon>Teleostei</taxon>
        <taxon>Albuliformes</taxon>
        <taxon>Albulidae</taxon>
        <taxon>Albula</taxon>
    </lineage>
</organism>
<evidence type="ECO:0000313" key="11">
    <source>
        <dbReference type="EMBL" id="KAI1894724.1"/>
    </source>
</evidence>
<dbReference type="GO" id="GO:0046872">
    <property type="term" value="F:metal ion binding"/>
    <property type="evidence" value="ECO:0007669"/>
    <property type="project" value="UniProtKB-KW"/>
</dbReference>
<dbReference type="OrthoDB" id="547680at2759"/>
<accession>A0A8T3DG13</accession>
<comment type="caution">
    <text evidence="11">The sequence shown here is derived from an EMBL/GenBank/DDBJ whole genome shotgun (WGS) entry which is preliminary data.</text>
</comment>
<comment type="cofactor">
    <cofactor evidence="9">
        <name>Ca(2+)</name>
        <dbReference type="ChEBI" id="CHEBI:29108"/>
    </cofactor>
    <text evidence="9">Binds 2 calcium ions per subunit.</text>
</comment>
<comment type="caution">
    <text evidence="8">Lacks conserved residue(s) required for the propagation of feature annotation.</text>
</comment>
<evidence type="ECO:0000256" key="1">
    <source>
        <dbReference type="ARBA" id="ARBA00004613"/>
    </source>
</evidence>
<evidence type="ECO:0000256" key="8">
    <source>
        <dbReference type="PROSITE-ProRule" id="PRU01172"/>
    </source>
</evidence>
<dbReference type="PANTHER" id="PTHR45869">
    <property type="entry name" value="C-REACTIVE PROTEIN-RELATED"/>
    <property type="match status" value="1"/>
</dbReference>
<evidence type="ECO:0000256" key="9">
    <source>
        <dbReference type="RuleBase" id="RU362112"/>
    </source>
</evidence>
<dbReference type="SMART" id="SM00159">
    <property type="entry name" value="PTX"/>
    <property type="match status" value="1"/>
</dbReference>
<dbReference type="InterPro" id="IPR001759">
    <property type="entry name" value="PTX_dom"/>
</dbReference>
<keyword evidence="5 9" id="KW-0106">Calcium</keyword>
<dbReference type="EMBL" id="JAERUA010000010">
    <property type="protein sequence ID" value="KAI1894724.1"/>
    <property type="molecule type" value="Genomic_DNA"/>
</dbReference>
<proteinExistence type="inferred from homology"/>
<dbReference type="PANTHER" id="PTHR45869:SF7">
    <property type="entry name" value="C-REACTIVE PROTEIN"/>
    <property type="match status" value="1"/>
</dbReference>
<dbReference type="Gene3D" id="2.60.120.200">
    <property type="match status" value="1"/>
</dbReference>
<evidence type="ECO:0000256" key="3">
    <source>
        <dbReference type="ARBA" id="ARBA00022723"/>
    </source>
</evidence>
<evidence type="ECO:0000256" key="6">
    <source>
        <dbReference type="ARBA" id="ARBA00023157"/>
    </source>
</evidence>
<comment type="subcellular location">
    <subcellularLocation>
        <location evidence="1 9">Secreted</location>
    </subcellularLocation>
</comment>